<accession>A0AA40KUX0</accession>
<organism evidence="1 2">
    <name type="scientific">Melipona bicolor</name>
    <dbReference type="NCBI Taxonomy" id="60889"/>
    <lineage>
        <taxon>Eukaryota</taxon>
        <taxon>Metazoa</taxon>
        <taxon>Ecdysozoa</taxon>
        <taxon>Arthropoda</taxon>
        <taxon>Hexapoda</taxon>
        <taxon>Insecta</taxon>
        <taxon>Pterygota</taxon>
        <taxon>Neoptera</taxon>
        <taxon>Endopterygota</taxon>
        <taxon>Hymenoptera</taxon>
        <taxon>Apocrita</taxon>
        <taxon>Aculeata</taxon>
        <taxon>Apoidea</taxon>
        <taxon>Anthophila</taxon>
        <taxon>Apidae</taxon>
        <taxon>Melipona</taxon>
    </lineage>
</organism>
<evidence type="ECO:0000313" key="2">
    <source>
        <dbReference type="Proteomes" id="UP001177670"/>
    </source>
</evidence>
<dbReference type="EMBL" id="JAHYIQ010000003">
    <property type="protein sequence ID" value="KAK1133655.1"/>
    <property type="molecule type" value="Genomic_DNA"/>
</dbReference>
<comment type="caution">
    <text evidence="1">The sequence shown here is derived from an EMBL/GenBank/DDBJ whole genome shotgun (WGS) entry which is preliminary data.</text>
</comment>
<dbReference type="AlphaFoldDB" id="A0AA40KUX0"/>
<gene>
    <name evidence="1" type="ORF">K0M31_011448</name>
</gene>
<sequence length="61" mass="7015">MVNLLEKLNYSRTILIQAKDAEGREDGSSTDFQLTQGRDTSNFKYVQTRSKLKKLSQIYAD</sequence>
<protein>
    <submittedName>
        <fullName evidence="1">Uncharacterized protein</fullName>
    </submittedName>
</protein>
<dbReference type="Proteomes" id="UP001177670">
    <property type="component" value="Unassembled WGS sequence"/>
</dbReference>
<reference evidence="1" key="1">
    <citation type="submission" date="2021-10" db="EMBL/GenBank/DDBJ databases">
        <title>Melipona bicolor Genome sequencing and assembly.</title>
        <authorList>
            <person name="Araujo N.S."/>
            <person name="Arias M.C."/>
        </authorList>
    </citation>
    <scope>NUCLEOTIDE SEQUENCE</scope>
    <source>
        <strain evidence="1">USP_2M_L1-L4_2017</strain>
        <tissue evidence="1">Whole body</tissue>
    </source>
</reference>
<name>A0AA40KUX0_9HYME</name>
<evidence type="ECO:0000313" key="1">
    <source>
        <dbReference type="EMBL" id="KAK1133655.1"/>
    </source>
</evidence>
<keyword evidence="2" id="KW-1185">Reference proteome</keyword>
<proteinExistence type="predicted"/>